<dbReference type="Pfam" id="PF03313">
    <property type="entry name" value="SDH_alpha"/>
    <property type="match status" value="1"/>
</dbReference>
<organism evidence="3 4">
    <name type="scientific">Rahnella ecdela</name>
    <dbReference type="NCBI Taxonomy" id="2816250"/>
    <lineage>
        <taxon>Bacteria</taxon>
        <taxon>Pseudomonadati</taxon>
        <taxon>Pseudomonadota</taxon>
        <taxon>Gammaproteobacteria</taxon>
        <taxon>Enterobacterales</taxon>
        <taxon>Yersiniaceae</taxon>
        <taxon>Rahnella</taxon>
    </lineage>
</organism>
<dbReference type="InterPro" id="IPR021144">
    <property type="entry name" value="UPF0597"/>
</dbReference>
<dbReference type="PANTHER" id="PTHR30501:SF2">
    <property type="entry name" value="UPF0597 PROTEIN YHAM"/>
    <property type="match status" value="1"/>
</dbReference>
<name>A0ABS6LCY6_9GAMM</name>
<dbReference type="EMBL" id="JAFMOY010000117">
    <property type="protein sequence ID" value="MBU9844795.1"/>
    <property type="molecule type" value="Genomic_DNA"/>
</dbReference>
<proteinExistence type="inferred from homology"/>
<keyword evidence="4" id="KW-1185">Reference proteome</keyword>
<gene>
    <name evidence="3" type="ORF">J1784_07205</name>
</gene>
<protein>
    <recommendedName>
        <fullName evidence="1">UPF0597 protein J1784_07205</fullName>
    </recommendedName>
</protein>
<feature type="domain" description="Serine dehydratase-like alpha subunit" evidence="2">
    <location>
        <begin position="93"/>
        <end position="429"/>
    </location>
</feature>
<dbReference type="PANTHER" id="PTHR30501">
    <property type="entry name" value="UPF0597 PROTEIN YHAM"/>
    <property type="match status" value="1"/>
</dbReference>
<dbReference type="InterPro" id="IPR005130">
    <property type="entry name" value="Ser_deHydtase-like_asu"/>
</dbReference>
<evidence type="ECO:0000256" key="1">
    <source>
        <dbReference type="HAMAP-Rule" id="MF_01845"/>
    </source>
</evidence>
<dbReference type="Proteomes" id="UP000739284">
    <property type="component" value="Unassembled WGS sequence"/>
</dbReference>
<evidence type="ECO:0000313" key="4">
    <source>
        <dbReference type="Proteomes" id="UP000739284"/>
    </source>
</evidence>
<comment type="similarity">
    <text evidence="1">Belongs to the UPF0597 family.</text>
</comment>
<dbReference type="HAMAP" id="MF_01845">
    <property type="entry name" value="UPF0597"/>
    <property type="match status" value="1"/>
</dbReference>
<sequence length="443" mass="46702">MMMTTFSPQQWNDFIRIVKEEVKPATGCTEPIALALAAATATTYLSGLPQRVEAWVSPNLMKNAMGVTVPGSGMKGLPVAAVLGAICGDAKAGLKVLHTVTSQDVLTAQDWMRQGKVAVNLQPDCTESLYARARVFFENEHATVTITGDHTRITAIEKGSEVVFKLSKGSQCDDSASLQAYFSSVTLTQIVECIDAVPINDIDFIVEAAEINNELSLEGLRHDWGLHIGASLMRQRSRHLIGDDILSSILIRTAAASDARMGGAALPAMSNSGSGNQGIAATMPVVVVAEHLGAGRERLCRALMLSHLTAIYIHSKLPKLSALCAATTASMGAAAGMAWLLGGESKVILMAINSMVGDISGMICDGASNSCAMKVSTGAVSAWKAVLMALDGTSVLGSDGIVCDNVEESLNNLTSLASHAMRHTDTQVIEMMLLKKHSLISSC</sequence>
<evidence type="ECO:0000259" key="2">
    <source>
        <dbReference type="Pfam" id="PF03313"/>
    </source>
</evidence>
<dbReference type="PIRSF" id="PIRSF006054">
    <property type="entry name" value="UCP006054"/>
    <property type="match status" value="1"/>
</dbReference>
<evidence type="ECO:0000313" key="3">
    <source>
        <dbReference type="EMBL" id="MBU9844795.1"/>
    </source>
</evidence>
<accession>A0ABS6LCY6</accession>
<reference evidence="3 4" key="1">
    <citation type="submission" date="2021-03" db="EMBL/GenBank/DDBJ databases">
        <title>Five novel Rahnella species.</title>
        <authorList>
            <person name="Brady C."/>
            <person name="Asselin J."/>
            <person name="Beer S."/>
            <person name="Bruberg M.B."/>
            <person name="Crampton B."/>
            <person name="Venter S."/>
            <person name="Arnold D."/>
            <person name="Denman S."/>
        </authorList>
    </citation>
    <scope>NUCLEOTIDE SEQUENCE [LARGE SCALE GENOMIC DNA]</scope>
    <source>
        <strain evidence="3 4">FRB 231</strain>
    </source>
</reference>
<comment type="caution">
    <text evidence="3">The sequence shown here is derived from an EMBL/GenBank/DDBJ whole genome shotgun (WGS) entry which is preliminary data.</text>
</comment>